<evidence type="ECO:0000313" key="1">
    <source>
        <dbReference type="EMBL" id="KAF2464319.1"/>
    </source>
</evidence>
<comment type="caution">
    <text evidence="1">The sequence shown here is derived from an EMBL/GenBank/DDBJ whole genome shotgun (WGS) entry which is preliminary data.</text>
</comment>
<dbReference type="Proteomes" id="UP000799755">
    <property type="component" value="Unassembled WGS sequence"/>
</dbReference>
<protein>
    <submittedName>
        <fullName evidence="1">Uncharacterized protein</fullName>
    </submittedName>
</protein>
<evidence type="ECO:0000313" key="2">
    <source>
        <dbReference type="Proteomes" id="UP000799755"/>
    </source>
</evidence>
<reference evidence="1" key="1">
    <citation type="journal article" date="2020" name="Stud. Mycol.">
        <title>101 Dothideomycetes genomes: a test case for predicting lifestyles and emergence of pathogens.</title>
        <authorList>
            <person name="Haridas S."/>
            <person name="Albert R."/>
            <person name="Binder M."/>
            <person name="Bloem J."/>
            <person name="Labutti K."/>
            <person name="Salamov A."/>
            <person name="Andreopoulos B."/>
            <person name="Baker S."/>
            <person name="Barry K."/>
            <person name="Bills G."/>
            <person name="Bluhm B."/>
            <person name="Cannon C."/>
            <person name="Castanera R."/>
            <person name="Culley D."/>
            <person name="Daum C."/>
            <person name="Ezra D."/>
            <person name="Gonzalez J."/>
            <person name="Henrissat B."/>
            <person name="Kuo A."/>
            <person name="Liang C."/>
            <person name="Lipzen A."/>
            <person name="Lutzoni F."/>
            <person name="Magnuson J."/>
            <person name="Mondo S."/>
            <person name="Nolan M."/>
            <person name="Ohm R."/>
            <person name="Pangilinan J."/>
            <person name="Park H.-J."/>
            <person name="Ramirez L."/>
            <person name="Alfaro M."/>
            <person name="Sun H."/>
            <person name="Tritt A."/>
            <person name="Yoshinaga Y."/>
            <person name="Zwiers L.-H."/>
            <person name="Turgeon B."/>
            <person name="Goodwin S."/>
            <person name="Spatafora J."/>
            <person name="Crous P."/>
            <person name="Grigoriev I."/>
        </authorList>
    </citation>
    <scope>NUCLEOTIDE SEQUENCE</scope>
    <source>
        <strain evidence="1">ATCC 200398</strain>
    </source>
</reference>
<sequence>MPYFSALNTMADAQGAPAFLTLPLRAVVGREDTASAARDAVPQNAIMGGANDPTADEDTIASYRRFHAERSARLASKNRRKRYLEVHPEYFDDPALEFADPVLYDRWIRRFKTTAEREAEGRAKGMTGLLQVHAAHQEAAHHPNPYSLFSHTRGPNGDVLPEDKEDAPDSKEEGRRMWEDEMTQRFLMGNDTDFDYNKVDSNPDYNDPEEERDREEAYFMGSDEDMDDQDSSQNPSADTGIQDY</sequence>
<accession>A0ACB6QBL4</accession>
<name>A0ACB6QBL4_9PLEO</name>
<proteinExistence type="predicted"/>
<dbReference type="EMBL" id="MU003538">
    <property type="protein sequence ID" value="KAF2464319.1"/>
    <property type="molecule type" value="Genomic_DNA"/>
</dbReference>
<organism evidence="1 2">
    <name type="scientific">Lindgomyces ingoldianus</name>
    <dbReference type="NCBI Taxonomy" id="673940"/>
    <lineage>
        <taxon>Eukaryota</taxon>
        <taxon>Fungi</taxon>
        <taxon>Dikarya</taxon>
        <taxon>Ascomycota</taxon>
        <taxon>Pezizomycotina</taxon>
        <taxon>Dothideomycetes</taxon>
        <taxon>Pleosporomycetidae</taxon>
        <taxon>Pleosporales</taxon>
        <taxon>Lindgomycetaceae</taxon>
        <taxon>Lindgomyces</taxon>
    </lineage>
</organism>
<gene>
    <name evidence="1" type="ORF">BDR25DRAFT_98223</name>
</gene>
<keyword evidence="2" id="KW-1185">Reference proteome</keyword>